<dbReference type="Proteomes" id="UP000824262">
    <property type="component" value="Unassembled WGS sequence"/>
</dbReference>
<evidence type="ECO:0000256" key="5">
    <source>
        <dbReference type="ARBA" id="ARBA00022989"/>
    </source>
</evidence>
<feature type="transmembrane region" description="Helical" evidence="7">
    <location>
        <begin position="187"/>
        <end position="212"/>
    </location>
</feature>
<accession>A0A9D1CSE4</accession>
<evidence type="ECO:0000313" key="10">
    <source>
        <dbReference type="Proteomes" id="UP000824262"/>
    </source>
</evidence>
<feature type="transmembrane region" description="Helical" evidence="7">
    <location>
        <begin position="112"/>
        <end position="133"/>
    </location>
</feature>
<evidence type="ECO:0000256" key="7">
    <source>
        <dbReference type="RuleBase" id="RU363032"/>
    </source>
</evidence>
<evidence type="ECO:0000256" key="3">
    <source>
        <dbReference type="ARBA" id="ARBA00022475"/>
    </source>
</evidence>
<feature type="transmembrane region" description="Helical" evidence="7">
    <location>
        <begin position="81"/>
        <end position="100"/>
    </location>
</feature>
<organism evidence="9 10">
    <name type="scientific">Candidatus Scatomorpha intestinavium</name>
    <dbReference type="NCBI Taxonomy" id="2840922"/>
    <lineage>
        <taxon>Bacteria</taxon>
        <taxon>Bacillati</taxon>
        <taxon>Bacillota</taxon>
        <taxon>Clostridia</taxon>
        <taxon>Eubacteriales</taxon>
        <taxon>Candidatus Scatomorpha</taxon>
    </lineage>
</organism>
<keyword evidence="2 7" id="KW-0813">Transport</keyword>
<dbReference type="PANTHER" id="PTHR43744">
    <property type="entry name" value="ABC TRANSPORTER PERMEASE PROTEIN MG189-RELATED-RELATED"/>
    <property type="match status" value="1"/>
</dbReference>
<dbReference type="Gene3D" id="1.10.3720.10">
    <property type="entry name" value="MetI-like"/>
    <property type="match status" value="1"/>
</dbReference>
<gene>
    <name evidence="9" type="ORF">IAB77_01640</name>
</gene>
<comment type="similarity">
    <text evidence="7">Belongs to the binding-protein-dependent transport system permease family.</text>
</comment>
<keyword evidence="3" id="KW-1003">Cell membrane</keyword>
<dbReference type="CDD" id="cd06261">
    <property type="entry name" value="TM_PBP2"/>
    <property type="match status" value="1"/>
</dbReference>
<feature type="transmembrane region" description="Helical" evidence="7">
    <location>
        <begin position="145"/>
        <end position="166"/>
    </location>
</feature>
<feature type="domain" description="ABC transmembrane type-1" evidence="8">
    <location>
        <begin position="77"/>
        <end position="266"/>
    </location>
</feature>
<keyword evidence="6 7" id="KW-0472">Membrane</keyword>
<name>A0A9D1CSE4_9FIRM</name>
<keyword evidence="5 7" id="KW-1133">Transmembrane helix</keyword>
<feature type="transmembrane region" description="Helical" evidence="7">
    <location>
        <begin position="249"/>
        <end position="266"/>
    </location>
</feature>
<sequence length="281" mass="31317">MKRHKNKNRLKNPGSGILTVLASIWVAVDLVPIYLVVTWVFSDNSRNLLRTYFPNSIGAAIEHLTYVFNNCNIPEALKDTFIYTVIAIAIMLITASLAAYEFKFYDFPLKKLLFSVVMVSMMMPFVLYVIPLYRFVYNLGLADTYLGVAVAFMVSPLSVFILIQFSDSIPNGLVESARIDGAGHFQVYFHIVLPLMRNGLIVSSILLFLRVWGSYLWPKLVSATNVTAISATITNLIGPNFYVDARIKVAAMLVAMLPPLIVYLVFQKKVIAGIAMSGIKG</sequence>
<evidence type="ECO:0000259" key="8">
    <source>
        <dbReference type="PROSITE" id="PS50928"/>
    </source>
</evidence>
<dbReference type="GO" id="GO:0055085">
    <property type="term" value="P:transmembrane transport"/>
    <property type="evidence" value="ECO:0007669"/>
    <property type="project" value="InterPro"/>
</dbReference>
<dbReference type="GO" id="GO:0005886">
    <property type="term" value="C:plasma membrane"/>
    <property type="evidence" value="ECO:0007669"/>
    <property type="project" value="UniProtKB-SubCell"/>
</dbReference>
<protein>
    <submittedName>
        <fullName evidence="9">Carbohydrate ABC transporter permease</fullName>
    </submittedName>
</protein>
<dbReference type="InterPro" id="IPR000515">
    <property type="entry name" value="MetI-like"/>
</dbReference>
<dbReference type="Pfam" id="PF00528">
    <property type="entry name" value="BPD_transp_1"/>
    <property type="match status" value="1"/>
</dbReference>
<evidence type="ECO:0000256" key="1">
    <source>
        <dbReference type="ARBA" id="ARBA00004651"/>
    </source>
</evidence>
<feature type="transmembrane region" description="Helical" evidence="7">
    <location>
        <begin position="20"/>
        <end position="41"/>
    </location>
</feature>
<dbReference type="AlphaFoldDB" id="A0A9D1CSE4"/>
<comment type="subcellular location">
    <subcellularLocation>
        <location evidence="1 7">Cell membrane</location>
        <topology evidence="1 7">Multi-pass membrane protein</topology>
    </subcellularLocation>
</comment>
<dbReference type="PANTHER" id="PTHR43744:SF8">
    <property type="entry name" value="SN-GLYCEROL-3-PHOSPHATE TRANSPORT SYSTEM PERMEASE PROTEIN UGPE"/>
    <property type="match status" value="1"/>
</dbReference>
<evidence type="ECO:0000313" key="9">
    <source>
        <dbReference type="EMBL" id="HIQ77944.1"/>
    </source>
</evidence>
<evidence type="ECO:0000256" key="2">
    <source>
        <dbReference type="ARBA" id="ARBA00022448"/>
    </source>
</evidence>
<reference evidence="9" key="2">
    <citation type="journal article" date="2021" name="PeerJ">
        <title>Extensive microbial diversity within the chicken gut microbiome revealed by metagenomics and culture.</title>
        <authorList>
            <person name="Gilroy R."/>
            <person name="Ravi A."/>
            <person name="Getino M."/>
            <person name="Pursley I."/>
            <person name="Horton D.L."/>
            <person name="Alikhan N.F."/>
            <person name="Baker D."/>
            <person name="Gharbi K."/>
            <person name="Hall N."/>
            <person name="Watson M."/>
            <person name="Adriaenssens E.M."/>
            <person name="Foster-Nyarko E."/>
            <person name="Jarju S."/>
            <person name="Secka A."/>
            <person name="Antonio M."/>
            <person name="Oren A."/>
            <person name="Chaudhuri R.R."/>
            <person name="La Ragione R."/>
            <person name="Hildebrand F."/>
            <person name="Pallen M.J."/>
        </authorList>
    </citation>
    <scope>NUCLEOTIDE SEQUENCE</scope>
    <source>
        <strain evidence="9">ChiBcolR7-354</strain>
    </source>
</reference>
<comment type="caution">
    <text evidence="9">The sequence shown here is derived from an EMBL/GenBank/DDBJ whole genome shotgun (WGS) entry which is preliminary data.</text>
</comment>
<dbReference type="SUPFAM" id="SSF161098">
    <property type="entry name" value="MetI-like"/>
    <property type="match status" value="1"/>
</dbReference>
<dbReference type="InterPro" id="IPR035906">
    <property type="entry name" value="MetI-like_sf"/>
</dbReference>
<evidence type="ECO:0000256" key="6">
    <source>
        <dbReference type="ARBA" id="ARBA00023136"/>
    </source>
</evidence>
<dbReference type="PROSITE" id="PS50928">
    <property type="entry name" value="ABC_TM1"/>
    <property type="match status" value="1"/>
</dbReference>
<keyword evidence="4 7" id="KW-0812">Transmembrane</keyword>
<dbReference type="EMBL" id="DVGA01000022">
    <property type="protein sequence ID" value="HIQ77944.1"/>
    <property type="molecule type" value="Genomic_DNA"/>
</dbReference>
<reference evidence="9" key="1">
    <citation type="submission" date="2020-10" db="EMBL/GenBank/DDBJ databases">
        <authorList>
            <person name="Gilroy R."/>
        </authorList>
    </citation>
    <scope>NUCLEOTIDE SEQUENCE</scope>
    <source>
        <strain evidence="9">ChiBcolR7-354</strain>
    </source>
</reference>
<proteinExistence type="inferred from homology"/>
<evidence type="ECO:0000256" key="4">
    <source>
        <dbReference type="ARBA" id="ARBA00022692"/>
    </source>
</evidence>